<keyword evidence="1" id="KW-0805">Transcription regulation</keyword>
<dbReference type="PANTHER" id="PTHR42756:SF1">
    <property type="entry name" value="TRANSCRIPTIONAL REPRESSOR OF EMRAB OPERON"/>
    <property type="match status" value="1"/>
</dbReference>
<keyword evidence="6" id="KW-1185">Reference proteome</keyword>
<dbReference type="SMART" id="SM00347">
    <property type="entry name" value="HTH_MARR"/>
    <property type="match status" value="1"/>
</dbReference>
<dbReference type="Proteomes" id="UP001172911">
    <property type="component" value="Unassembled WGS sequence"/>
</dbReference>
<protein>
    <submittedName>
        <fullName evidence="5">MarR family transcriptional regulator</fullName>
    </submittedName>
</protein>
<feature type="domain" description="HTH marR-type" evidence="4">
    <location>
        <begin position="1"/>
        <end position="141"/>
    </location>
</feature>
<dbReference type="InterPro" id="IPR036390">
    <property type="entry name" value="WH_DNA-bd_sf"/>
</dbReference>
<comment type="caution">
    <text evidence="5">The sequence shown here is derived from an EMBL/GenBank/DDBJ whole genome shotgun (WGS) entry which is preliminary data.</text>
</comment>
<keyword evidence="2" id="KW-0238">DNA-binding</keyword>
<proteinExistence type="predicted"/>
<dbReference type="Gene3D" id="1.10.10.10">
    <property type="entry name" value="Winged helix-like DNA-binding domain superfamily/Winged helix DNA-binding domain"/>
    <property type="match status" value="1"/>
</dbReference>
<evidence type="ECO:0000259" key="4">
    <source>
        <dbReference type="PROSITE" id="PS50995"/>
    </source>
</evidence>
<evidence type="ECO:0000256" key="1">
    <source>
        <dbReference type="ARBA" id="ARBA00023015"/>
    </source>
</evidence>
<dbReference type="GO" id="GO:0003700">
    <property type="term" value="F:DNA-binding transcription factor activity"/>
    <property type="evidence" value="ECO:0007669"/>
    <property type="project" value="InterPro"/>
</dbReference>
<dbReference type="InterPro" id="IPR000835">
    <property type="entry name" value="HTH_MarR-typ"/>
</dbReference>
<evidence type="ECO:0000313" key="5">
    <source>
        <dbReference type="EMBL" id="MDO7789063.1"/>
    </source>
</evidence>
<dbReference type="AlphaFoldDB" id="A0AAW7ZIL5"/>
<evidence type="ECO:0000313" key="6">
    <source>
        <dbReference type="Proteomes" id="UP001172911"/>
    </source>
</evidence>
<name>A0AAW7ZIL5_9FIRM</name>
<sequence length="158" mass="17849">MEQELVQQAEQLKDLIRTLNRKFRQYMMAQTAGCGLTVPQLHLMQELFQNPGITLGELSVRLGLAKSTVSGIVDRLEKQGKVIRRRNDNDRRVVHIDLAPQVMEFSQNLSFMRTNYLAGLLASMNEAEINGLLVGLDRLNQFMVQETDGFGSAEPDLD</sequence>
<evidence type="ECO:0000256" key="3">
    <source>
        <dbReference type="ARBA" id="ARBA00023163"/>
    </source>
</evidence>
<accession>A0AAW7ZIL5</accession>
<dbReference type="PRINTS" id="PR00598">
    <property type="entry name" value="HTHMARR"/>
</dbReference>
<reference evidence="5" key="1">
    <citation type="journal article" date="2023" name="J. Hazard. Mater.">
        <title>Anaerobic biodegradation of pyrene and benzo[a]pyrene by a new sulfate-reducing Desulforamulus aquiferis strain DSA.</title>
        <authorList>
            <person name="Zhang Z."/>
            <person name="Sun J."/>
            <person name="Gong X."/>
            <person name="Wang C."/>
            <person name="Wang H."/>
        </authorList>
    </citation>
    <scope>NUCLEOTIDE SEQUENCE</scope>
    <source>
        <strain evidence="5">DSA</strain>
    </source>
</reference>
<dbReference type="RefSeq" id="WP_304545555.1">
    <property type="nucleotide sequence ID" value="NZ_JARPTC010000033.1"/>
</dbReference>
<keyword evidence="3" id="KW-0804">Transcription</keyword>
<dbReference type="EMBL" id="JARPTC010000033">
    <property type="protein sequence ID" value="MDO7789063.1"/>
    <property type="molecule type" value="Genomic_DNA"/>
</dbReference>
<reference evidence="5" key="2">
    <citation type="submission" date="2023-03" db="EMBL/GenBank/DDBJ databases">
        <authorList>
            <person name="Zhang Z."/>
        </authorList>
    </citation>
    <scope>NUCLEOTIDE SEQUENCE</scope>
    <source>
        <strain evidence="5">DSA</strain>
    </source>
</reference>
<organism evidence="5 6">
    <name type="scientific">Desulforamulus aquiferis</name>
    <dbReference type="NCBI Taxonomy" id="1397668"/>
    <lineage>
        <taxon>Bacteria</taxon>
        <taxon>Bacillati</taxon>
        <taxon>Bacillota</taxon>
        <taxon>Clostridia</taxon>
        <taxon>Eubacteriales</taxon>
        <taxon>Peptococcaceae</taxon>
        <taxon>Desulforamulus</taxon>
    </lineage>
</organism>
<dbReference type="InterPro" id="IPR036388">
    <property type="entry name" value="WH-like_DNA-bd_sf"/>
</dbReference>
<dbReference type="GO" id="GO:0003677">
    <property type="term" value="F:DNA binding"/>
    <property type="evidence" value="ECO:0007669"/>
    <property type="project" value="UniProtKB-KW"/>
</dbReference>
<dbReference type="SUPFAM" id="SSF46785">
    <property type="entry name" value="Winged helix' DNA-binding domain"/>
    <property type="match status" value="1"/>
</dbReference>
<dbReference type="PROSITE" id="PS50995">
    <property type="entry name" value="HTH_MARR_2"/>
    <property type="match status" value="1"/>
</dbReference>
<dbReference type="PANTHER" id="PTHR42756">
    <property type="entry name" value="TRANSCRIPTIONAL REGULATOR, MARR"/>
    <property type="match status" value="1"/>
</dbReference>
<gene>
    <name evidence="5" type="ORF">P6N53_17775</name>
</gene>
<dbReference type="Pfam" id="PF01047">
    <property type="entry name" value="MarR"/>
    <property type="match status" value="1"/>
</dbReference>
<evidence type="ECO:0000256" key="2">
    <source>
        <dbReference type="ARBA" id="ARBA00023125"/>
    </source>
</evidence>